<organism evidence="1 2">
    <name type="scientific">Microbacterium telephonicum</name>
    <dbReference type="NCBI Taxonomy" id="1714841"/>
    <lineage>
        <taxon>Bacteria</taxon>
        <taxon>Bacillati</taxon>
        <taxon>Actinomycetota</taxon>
        <taxon>Actinomycetes</taxon>
        <taxon>Micrococcales</taxon>
        <taxon>Microbacteriaceae</taxon>
        <taxon>Microbacterium</taxon>
    </lineage>
</organism>
<keyword evidence="1" id="KW-0808">Transferase</keyword>
<dbReference type="AlphaFoldDB" id="A0A498BY30"/>
<dbReference type="Pfam" id="PF05045">
    <property type="entry name" value="RgpF"/>
    <property type="match status" value="1"/>
</dbReference>
<evidence type="ECO:0000313" key="1">
    <source>
        <dbReference type="EMBL" id="RLK47757.1"/>
    </source>
</evidence>
<gene>
    <name evidence="1" type="ORF">C7474_2354</name>
</gene>
<accession>A0A498BY30</accession>
<dbReference type="OrthoDB" id="9815339at2"/>
<name>A0A498BY30_9MICO</name>
<dbReference type="RefSeq" id="WP_121060180.1">
    <property type="nucleotide sequence ID" value="NZ_RCDB01000003.1"/>
</dbReference>
<sequence>MKTAELVVDAPRAHTAFPVDGSRLLIYVVYDPRGDVEDYIPHALSALREHCTRIVTVVNGALTDRGRERLAVVSDEVIERENRGYDIWGYKAGLDSVGDGIAAYDEVLLVNDTWFGPVRPFGPVFERMDRRPLHFWGMTDHIRVEPHPFTADAYLPYHLQSYWVAVRREMFESEEWRAYWRDLPEMTSYSDAVSKHEGVFTEHFTSQRFVGEVAFPTLTDKIENHAVLYAEQLLDAGCPTLKRRPFFQWPPFLDALAVVGRWTLDAAERYGYPVELIYADLARNVPPKVFNADAAMLSVLSDEAAGYDPDSPVRILAVAHVFYVEMIDEMVDRLDTLPGAYDLIVTTPDEGRAVALRERLAERVARGAVDVRVVASNDGRDQSAFLIGCRAELLSDEYDLVVKIHSKKTPQDGRNVGAHFVEQQFGNLLPSSGYAANVVGLFQKEPGLGLAFPPMIHLGYPTLGHAWWANKPNFLALAGRLGIRVPVDESSPLAPYGSMFFARPAALRLLVKAEWSYAEFAGAYDDGSLAHVLERLPVYAAGELGYHARTIAHPRYLAASHTALEYNLDQFSSTLPGDIAFQIGMMKRIGPIGDGRLRDFLAIGLRMYRPQDVERGMGAFDRLARAARAVRHPRRAFHRAGSLIRRSVGNGKEDRA</sequence>
<proteinExistence type="predicted"/>
<dbReference type="Proteomes" id="UP000273158">
    <property type="component" value="Unassembled WGS sequence"/>
</dbReference>
<dbReference type="EMBL" id="RCDB01000003">
    <property type="protein sequence ID" value="RLK47757.1"/>
    <property type="molecule type" value="Genomic_DNA"/>
</dbReference>
<keyword evidence="2" id="KW-1185">Reference proteome</keyword>
<evidence type="ECO:0000313" key="2">
    <source>
        <dbReference type="Proteomes" id="UP000273158"/>
    </source>
</evidence>
<dbReference type="GO" id="GO:0016740">
    <property type="term" value="F:transferase activity"/>
    <property type="evidence" value="ECO:0007669"/>
    <property type="project" value="UniProtKB-KW"/>
</dbReference>
<comment type="caution">
    <text evidence="1">The sequence shown here is derived from an EMBL/GenBank/DDBJ whole genome shotgun (WGS) entry which is preliminary data.</text>
</comment>
<dbReference type="InterPro" id="IPR007739">
    <property type="entry name" value="RgpF"/>
</dbReference>
<reference evidence="1 2" key="1">
    <citation type="journal article" date="2015" name="Stand. Genomic Sci.">
        <title>Genomic Encyclopedia of Bacterial and Archaeal Type Strains, Phase III: the genomes of soil and plant-associated and newly described type strains.</title>
        <authorList>
            <person name="Whitman W.B."/>
            <person name="Woyke T."/>
            <person name="Klenk H.P."/>
            <person name="Zhou Y."/>
            <person name="Lilburn T.G."/>
            <person name="Beck B.J."/>
            <person name="De Vos P."/>
            <person name="Vandamme P."/>
            <person name="Eisen J.A."/>
            <person name="Garrity G."/>
            <person name="Hugenholtz P."/>
            <person name="Kyrpides N.C."/>
        </authorList>
    </citation>
    <scope>NUCLEOTIDE SEQUENCE [LARGE SCALE GENOMIC DNA]</scope>
    <source>
        <strain evidence="1 2">S2T63</strain>
    </source>
</reference>
<protein>
    <submittedName>
        <fullName evidence="1">Rhamnosyltransferase</fullName>
    </submittedName>
</protein>